<feature type="region of interest" description="Disordered" evidence="9">
    <location>
        <begin position="174"/>
        <end position="203"/>
    </location>
</feature>
<evidence type="ECO:0000256" key="6">
    <source>
        <dbReference type="ARBA" id="ARBA00022840"/>
    </source>
</evidence>
<keyword evidence="2" id="KW-0677">Repeat</keyword>
<organism evidence="12 13">
    <name type="scientific">Labeo rohita</name>
    <name type="common">Indian major carp</name>
    <name type="synonym">Cyprinus rohita</name>
    <dbReference type="NCBI Taxonomy" id="84645"/>
    <lineage>
        <taxon>Eukaryota</taxon>
        <taxon>Metazoa</taxon>
        <taxon>Chordata</taxon>
        <taxon>Craniata</taxon>
        <taxon>Vertebrata</taxon>
        <taxon>Euteleostomi</taxon>
        <taxon>Actinopterygii</taxon>
        <taxon>Neopterygii</taxon>
        <taxon>Teleostei</taxon>
        <taxon>Ostariophysi</taxon>
        <taxon>Cypriniformes</taxon>
        <taxon>Cyprinidae</taxon>
        <taxon>Labeoninae</taxon>
        <taxon>Labeonini</taxon>
        <taxon>Labeo</taxon>
    </lineage>
</organism>
<evidence type="ECO:0000256" key="1">
    <source>
        <dbReference type="ARBA" id="ARBA00022723"/>
    </source>
</evidence>
<keyword evidence="4 7" id="KW-0863">Zinc-finger</keyword>
<feature type="domain" description="Protein kinase" evidence="10">
    <location>
        <begin position="304"/>
        <end position="569"/>
    </location>
</feature>
<dbReference type="PROSITE" id="PS50157">
    <property type="entry name" value="ZINC_FINGER_C2H2_2"/>
    <property type="match status" value="7"/>
</dbReference>
<feature type="compositionally biased region" description="Polar residues" evidence="9">
    <location>
        <begin position="175"/>
        <end position="187"/>
    </location>
</feature>
<sequence length="1182" mass="130595">MKSALQAPSLCVGPETTVITVICAHAKINRGWLDRVFLNRGWLDRSSEQTTAPLYERRAEDQISLESIDWSLEDHDLQEPPFSSSLEVLPPEDQQAQSPPAPTYKRKRLESDLEPVGERSDGQERQKRRKSSFEKLPSLHLSDQSSSSGQGQKGEDQTAAAIDESFIIGRKRKQSFLSTPPTSSINVAENHLPIGAEEEPDLPMIKKRRTESLEKLLSLKSIKWSSSDQGTIYERQAKDHVSLQSIPWSVEDLESLSSDPEDHPPADQQVQSPPASTRHSPVSPASARNSRVDLTTEDDILSRYEIGKMLGEGGNGCVYEGKRLEDGLEVAVKFASKSSTMKYISVPGHPAPIPLEIGLLLLVNMESKVPEIIQLLDWQDQPERYIMVLERPSPCKDLWDYALFQGGFLSEDTARVIMAQATKAAYMCCQRGVFHRDIKLENLLINTETLKVKLIDFGCGDLLQDSSYKQFCGTLDYCPPEYFVNHKYHGKPTTVWSLGILLFLMVCGGFPEPKDTELIDCGIWFKDELSDGHQTATQVPPLAVRKTEFSVSAAPSISLAPAICVVIMLLAQINQSADFQHEGDAQEVTLCLAETVGIADGDQSMDTVSLQAVTLADGSTAYIPHNAQESNIVEGQVIQLEDGSSAYVQHISVPKADEPNNWTSSSVCDVVGNESLRLEDAQTVQLEDGTTAYIHHTAKDTYEPNTLQAVQLEDGSTAYIHHAVQVSQPNTILAIQTNGTVEDLHADATIDQETINALEQYTTKIEEIDSYTNSELITNDPHSVVEMQIVLQGQGIRRNTQPPGEKCFRCNYEGCGKLYTTANHLKVHERAHTGDKPYCCDIPGCGKKFATGYGLKSHIRTHTGEKPYRCQEMDCKKSFKTSGDLQKHTRIHTGEKPFLCPFPGCGRSFTTSNICKVHVRTHTGEKPYHCPEPGCNRAFASATNYKNHIRIHTGERPYVCTVPGCDKRFTEYSSLYKHNVVHTPCKPYKCNHCGKTYKQISTLVMHKRTAHNDSEPIEEESEGYFEPPSEAIDDPSLTVSPVKCEDTCPEMDSEICDVTEQQHVTLITQDGASQAIGNVITMVTQDGSMITIPPTESLLSSAEAHSVTVVSEDGTEGQMTTLIPELSSSRNIQDELSAHPITLLATSNGTQIAVQLNEQTSLEEALRIASSLQGSETTELSN</sequence>
<comment type="caution">
    <text evidence="12">The sequence shown here is derived from an EMBL/GenBank/DDBJ whole genome shotgun (WGS) entry which is preliminary data.</text>
</comment>
<feature type="region of interest" description="Disordered" evidence="9">
    <location>
        <begin position="76"/>
        <end position="158"/>
    </location>
</feature>
<name>A0ABQ8MH28_LABRO</name>
<feature type="domain" description="C2H2-type" evidence="11">
    <location>
        <begin position="838"/>
        <end position="867"/>
    </location>
</feature>
<evidence type="ECO:0000313" key="13">
    <source>
        <dbReference type="Proteomes" id="UP000830375"/>
    </source>
</evidence>
<dbReference type="PANTHER" id="PTHR23235">
    <property type="entry name" value="KRUEPPEL-LIKE TRANSCRIPTION FACTOR"/>
    <property type="match status" value="1"/>
</dbReference>
<dbReference type="InterPro" id="IPR013087">
    <property type="entry name" value="Znf_C2H2_type"/>
</dbReference>
<evidence type="ECO:0000256" key="9">
    <source>
        <dbReference type="SAM" id="MobiDB-lite"/>
    </source>
</evidence>
<dbReference type="Pfam" id="PF00096">
    <property type="entry name" value="zf-C2H2"/>
    <property type="match status" value="4"/>
</dbReference>
<dbReference type="SUPFAM" id="SSF56112">
    <property type="entry name" value="Protein kinase-like (PK-like)"/>
    <property type="match status" value="1"/>
</dbReference>
<dbReference type="SUPFAM" id="SSF57667">
    <property type="entry name" value="beta-beta-alpha zinc fingers"/>
    <property type="match status" value="3"/>
</dbReference>
<feature type="compositionally biased region" description="Basic and acidic residues" evidence="9">
    <location>
        <begin position="116"/>
        <end position="125"/>
    </location>
</feature>
<evidence type="ECO:0000256" key="2">
    <source>
        <dbReference type="ARBA" id="ARBA00022737"/>
    </source>
</evidence>
<dbReference type="InterPro" id="IPR017441">
    <property type="entry name" value="Protein_kinase_ATP_BS"/>
</dbReference>
<keyword evidence="5" id="KW-0862">Zinc</keyword>
<reference evidence="12 13" key="1">
    <citation type="submission" date="2022-01" db="EMBL/GenBank/DDBJ databases">
        <title>A high-quality chromosome-level genome assembly of rohu carp, Labeo rohita.</title>
        <authorList>
            <person name="Arick M.A. II"/>
            <person name="Hsu C.-Y."/>
            <person name="Magbanua Z."/>
            <person name="Pechanova O."/>
            <person name="Grover C."/>
            <person name="Miller E."/>
            <person name="Thrash A."/>
            <person name="Ezzel L."/>
            <person name="Alam S."/>
            <person name="Benzie J."/>
            <person name="Hamilton M."/>
            <person name="Karsi A."/>
            <person name="Lawrence M.L."/>
            <person name="Peterson D.G."/>
        </authorList>
    </citation>
    <scope>NUCLEOTIDE SEQUENCE [LARGE SCALE GENOMIC DNA]</scope>
    <source>
        <strain evidence="13">BAU-BD-2019</strain>
        <tissue evidence="12">Blood</tissue>
    </source>
</reference>
<keyword evidence="6 8" id="KW-0067">ATP-binding</keyword>
<proteinExistence type="predicted"/>
<evidence type="ECO:0000313" key="12">
    <source>
        <dbReference type="EMBL" id="KAI2662184.1"/>
    </source>
</evidence>
<keyword evidence="1" id="KW-0479">Metal-binding</keyword>
<evidence type="ECO:0000256" key="3">
    <source>
        <dbReference type="ARBA" id="ARBA00022741"/>
    </source>
</evidence>
<gene>
    <name evidence="12" type="ORF">H4Q32_000970</name>
</gene>
<dbReference type="Gene3D" id="3.30.200.20">
    <property type="entry name" value="Phosphorylase Kinase, domain 1"/>
    <property type="match status" value="1"/>
</dbReference>
<protein>
    <submittedName>
        <fullName evidence="12">Zinc finger protein 143</fullName>
    </submittedName>
</protein>
<dbReference type="InterPro" id="IPR000719">
    <property type="entry name" value="Prot_kinase_dom"/>
</dbReference>
<feature type="domain" description="C2H2-type" evidence="11">
    <location>
        <begin position="898"/>
        <end position="927"/>
    </location>
</feature>
<dbReference type="PROSITE" id="PS50011">
    <property type="entry name" value="PROTEIN_KINASE_DOM"/>
    <property type="match status" value="1"/>
</dbReference>
<dbReference type="InterPro" id="IPR036236">
    <property type="entry name" value="Znf_C2H2_sf"/>
</dbReference>
<dbReference type="InterPro" id="IPR011009">
    <property type="entry name" value="Kinase-like_dom_sf"/>
</dbReference>
<feature type="region of interest" description="Disordered" evidence="9">
    <location>
        <begin position="1012"/>
        <end position="1037"/>
    </location>
</feature>
<feature type="domain" description="C2H2-type" evidence="11">
    <location>
        <begin position="868"/>
        <end position="897"/>
    </location>
</feature>
<feature type="binding site" evidence="8">
    <location>
        <position position="333"/>
    </location>
    <ligand>
        <name>ATP</name>
        <dbReference type="ChEBI" id="CHEBI:30616"/>
    </ligand>
</feature>
<evidence type="ECO:0000256" key="5">
    <source>
        <dbReference type="ARBA" id="ARBA00022833"/>
    </source>
</evidence>
<feature type="domain" description="C2H2-type" evidence="11">
    <location>
        <begin position="988"/>
        <end position="1016"/>
    </location>
</feature>
<feature type="domain" description="C2H2-type" evidence="11">
    <location>
        <begin position="958"/>
        <end position="987"/>
    </location>
</feature>
<dbReference type="SMART" id="SM00355">
    <property type="entry name" value="ZnF_C2H2"/>
    <property type="match status" value="7"/>
</dbReference>
<dbReference type="PROSITE" id="PS00107">
    <property type="entry name" value="PROTEIN_KINASE_ATP"/>
    <property type="match status" value="1"/>
</dbReference>
<dbReference type="PROSITE" id="PS00028">
    <property type="entry name" value="ZINC_FINGER_C2H2_1"/>
    <property type="match status" value="7"/>
</dbReference>
<evidence type="ECO:0000256" key="8">
    <source>
        <dbReference type="PROSITE-ProRule" id="PRU10141"/>
    </source>
</evidence>
<dbReference type="PROSITE" id="PS00108">
    <property type="entry name" value="PROTEIN_KINASE_ST"/>
    <property type="match status" value="1"/>
</dbReference>
<dbReference type="EMBL" id="JACTAM010000007">
    <property type="protein sequence ID" value="KAI2662184.1"/>
    <property type="molecule type" value="Genomic_DNA"/>
</dbReference>
<dbReference type="Gene3D" id="1.10.510.10">
    <property type="entry name" value="Transferase(Phosphotransferase) domain 1"/>
    <property type="match status" value="1"/>
</dbReference>
<feature type="compositionally biased region" description="Low complexity" evidence="9">
    <location>
        <begin position="136"/>
        <end position="150"/>
    </location>
</feature>
<evidence type="ECO:0000256" key="7">
    <source>
        <dbReference type="PROSITE-ProRule" id="PRU00042"/>
    </source>
</evidence>
<keyword evidence="3 8" id="KW-0547">Nucleotide-binding</keyword>
<evidence type="ECO:0000259" key="10">
    <source>
        <dbReference type="PROSITE" id="PS50011"/>
    </source>
</evidence>
<dbReference type="Gene3D" id="3.30.160.60">
    <property type="entry name" value="Classic Zinc Finger"/>
    <property type="match status" value="7"/>
</dbReference>
<evidence type="ECO:0000259" key="11">
    <source>
        <dbReference type="PROSITE" id="PS50157"/>
    </source>
</evidence>
<keyword evidence="13" id="KW-1185">Reference proteome</keyword>
<evidence type="ECO:0000256" key="4">
    <source>
        <dbReference type="ARBA" id="ARBA00022771"/>
    </source>
</evidence>
<feature type="region of interest" description="Disordered" evidence="9">
    <location>
        <begin position="253"/>
        <end position="294"/>
    </location>
</feature>
<dbReference type="InterPro" id="IPR008271">
    <property type="entry name" value="Ser/Thr_kinase_AS"/>
</dbReference>
<dbReference type="SMART" id="SM00220">
    <property type="entry name" value="S_TKc"/>
    <property type="match status" value="1"/>
</dbReference>
<dbReference type="Proteomes" id="UP000830375">
    <property type="component" value="Unassembled WGS sequence"/>
</dbReference>
<feature type="domain" description="C2H2-type" evidence="11">
    <location>
        <begin position="808"/>
        <end position="837"/>
    </location>
</feature>
<feature type="domain" description="C2H2-type" evidence="11">
    <location>
        <begin position="928"/>
        <end position="957"/>
    </location>
</feature>
<dbReference type="Pfam" id="PF00069">
    <property type="entry name" value="Pkinase"/>
    <property type="match status" value="1"/>
</dbReference>
<feature type="compositionally biased region" description="Polar residues" evidence="9">
    <location>
        <begin position="268"/>
        <end position="280"/>
    </location>
</feature>
<accession>A0ABQ8MH28</accession>